<evidence type="ECO:0000313" key="4">
    <source>
        <dbReference type="EMBL" id="QXO16194.1"/>
    </source>
</evidence>
<feature type="chain" id="PRO_5037110353" evidence="2">
    <location>
        <begin position="22"/>
        <end position="92"/>
    </location>
</feature>
<feature type="region of interest" description="Disordered" evidence="1">
    <location>
        <begin position="19"/>
        <end position="92"/>
    </location>
</feature>
<dbReference type="PROSITE" id="PS50222">
    <property type="entry name" value="EF_HAND_2"/>
    <property type="match status" value="1"/>
</dbReference>
<name>A0A975U6M9_9VIBR</name>
<dbReference type="AlphaFoldDB" id="A0A975U6M9"/>
<dbReference type="Gene3D" id="1.10.238.10">
    <property type="entry name" value="EF-hand"/>
    <property type="match status" value="1"/>
</dbReference>
<feature type="compositionally biased region" description="Basic residues" evidence="1">
    <location>
        <begin position="82"/>
        <end position="92"/>
    </location>
</feature>
<dbReference type="InterPro" id="IPR002048">
    <property type="entry name" value="EF_hand_dom"/>
</dbReference>
<dbReference type="RefSeq" id="WP_136485813.1">
    <property type="nucleotide sequence ID" value="NZ_CP076642.1"/>
</dbReference>
<protein>
    <submittedName>
        <fullName evidence="4">EF-hand domain-containing protein</fullName>
    </submittedName>
</protein>
<dbReference type="InterPro" id="IPR018247">
    <property type="entry name" value="EF_Hand_1_Ca_BS"/>
</dbReference>
<dbReference type="GO" id="GO:0005509">
    <property type="term" value="F:calcium ion binding"/>
    <property type="evidence" value="ECO:0007669"/>
    <property type="project" value="InterPro"/>
</dbReference>
<reference evidence="4" key="1">
    <citation type="submission" date="2021-06" db="EMBL/GenBank/DDBJ databases">
        <title>Vibrio nov. sp., novel gut bacterium isolated from Yellow Sea oyster.</title>
        <authorList>
            <person name="Muhammad N."/>
            <person name="Nguyen T.H."/>
            <person name="Lee Y.-J."/>
            <person name="Ko J."/>
            <person name="Kim S.-G."/>
        </authorList>
    </citation>
    <scope>NUCLEOTIDE SEQUENCE</scope>
    <source>
        <strain evidence="4">OG9-811</strain>
    </source>
</reference>
<proteinExistence type="predicted"/>
<sequence>MKYRSLSLAVSCTLLTSYSFAQPGPSGDHDMGRPPSFAELDNNGDGILTQDELQGPMQRDFSQMDSNGDGEVTEPELDSFMRSHKPPQKPQD</sequence>
<gene>
    <name evidence="4" type="ORF">KNV97_01330</name>
</gene>
<feature type="domain" description="EF-hand" evidence="3">
    <location>
        <begin position="52"/>
        <end position="87"/>
    </location>
</feature>
<dbReference type="EMBL" id="CP076642">
    <property type="protein sequence ID" value="QXO16194.1"/>
    <property type="molecule type" value="Genomic_DNA"/>
</dbReference>
<organism evidence="4 5">
    <name type="scientific">Vibrio ostreae</name>
    <dbReference type="NCBI Taxonomy" id="2841925"/>
    <lineage>
        <taxon>Bacteria</taxon>
        <taxon>Pseudomonadati</taxon>
        <taxon>Pseudomonadota</taxon>
        <taxon>Gammaproteobacteria</taxon>
        <taxon>Vibrionales</taxon>
        <taxon>Vibrionaceae</taxon>
        <taxon>Vibrio</taxon>
    </lineage>
</organism>
<dbReference type="PROSITE" id="PS00018">
    <property type="entry name" value="EF_HAND_1"/>
    <property type="match status" value="1"/>
</dbReference>
<evidence type="ECO:0000256" key="1">
    <source>
        <dbReference type="SAM" id="MobiDB-lite"/>
    </source>
</evidence>
<dbReference type="KEGG" id="vos:KNV97_01330"/>
<feature type="signal peptide" evidence="2">
    <location>
        <begin position="1"/>
        <end position="21"/>
    </location>
</feature>
<dbReference type="SUPFAM" id="SSF47473">
    <property type="entry name" value="EF-hand"/>
    <property type="match status" value="1"/>
</dbReference>
<evidence type="ECO:0000256" key="2">
    <source>
        <dbReference type="SAM" id="SignalP"/>
    </source>
</evidence>
<accession>A0A975U6M9</accession>
<dbReference type="Proteomes" id="UP000694232">
    <property type="component" value="Chromosome 2"/>
</dbReference>
<dbReference type="InterPro" id="IPR011992">
    <property type="entry name" value="EF-hand-dom_pair"/>
</dbReference>
<evidence type="ECO:0000259" key="3">
    <source>
        <dbReference type="PROSITE" id="PS50222"/>
    </source>
</evidence>
<keyword evidence="5" id="KW-1185">Reference proteome</keyword>
<dbReference type="Pfam" id="PF13202">
    <property type="entry name" value="EF-hand_5"/>
    <property type="match status" value="2"/>
</dbReference>
<keyword evidence="2" id="KW-0732">Signal</keyword>
<evidence type="ECO:0000313" key="5">
    <source>
        <dbReference type="Proteomes" id="UP000694232"/>
    </source>
</evidence>